<dbReference type="EMBL" id="VDLU01000002">
    <property type="protein sequence ID" value="TNJ28198.1"/>
    <property type="molecule type" value="Genomic_DNA"/>
</dbReference>
<proteinExistence type="predicted"/>
<gene>
    <name evidence="1" type="ORF">GMRT_14350</name>
</gene>
<dbReference type="VEuPathDB" id="GiardiaDB:GMRT_14350"/>
<protein>
    <submittedName>
        <fullName evidence="1">Uncharacterized protein</fullName>
    </submittedName>
</protein>
<sequence length="366" mass="40641">MQHRVGDLKLLQTCLQLAAIDSHIPLTFRVRTPRAYLELFSATADKTICVRASFMGSEAVTVISSQPSEEQRPTEVGLFIPLETNGERVDFSISTTAVATFKQIRNIVHLIENLGLMSCEVSSILPTTRVRAFSITLKNMMVRLNGKTASHVLGEPEAEGGTTTKTDDIGLLDSSTIGSFSLRYFVPLISDSALIASSMLALSFKKSEDNRIFITIIPQYLLTLVEQTLQATRKVPDKTFTLTFTQGRLEGTTEAAYQIEFWLDSTITGGRVSTMLPLNLKENNKGNTWLRWTPHSIWVDSSVTLNRVQLTILVKILRVYITNVTESEITLILTQTYELVLRLPITALGGERVAIFTYIFSGGVNL</sequence>
<accession>A0A4Z1SXE6</accession>
<organism evidence="1 2">
    <name type="scientific">Giardia muris</name>
    <dbReference type="NCBI Taxonomy" id="5742"/>
    <lineage>
        <taxon>Eukaryota</taxon>
        <taxon>Metamonada</taxon>
        <taxon>Diplomonadida</taxon>
        <taxon>Hexamitidae</taxon>
        <taxon>Giardiinae</taxon>
        <taxon>Giardia</taxon>
    </lineage>
</organism>
<dbReference type="OrthoDB" id="10252709at2759"/>
<dbReference type="Proteomes" id="UP000315496">
    <property type="component" value="Chromosome 2"/>
</dbReference>
<evidence type="ECO:0000313" key="1">
    <source>
        <dbReference type="EMBL" id="TNJ28198.1"/>
    </source>
</evidence>
<reference evidence="1 2" key="1">
    <citation type="submission" date="2019-05" db="EMBL/GenBank/DDBJ databases">
        <title>The compact genome of Giardia muris reveals important steps in the evolution of intestinal protozoan parasites.</title>
        <authorList>
            <person name="Xu F."/>
            <person name="Jimenez-Gonzalez A."/>
            <person name="Einarsson E."/>
            <person name="Astvaldsson A."/>
            <person name="Peirasmaki D."/>
            <person name="Eckmann L."/>
            <person name="Andersson J.O."/>
            <person name="Svard S.G."/>
            <person name="Jerlstrom-Hultqvist J."/>
        </authorList>
    </citation>
    <scope>NUCLEOTIDE SEQUENCE [LARGE SCALE GENOMIC DNA]</scope>
    <source>
        <strain evidence="1 2">Roberts-Thomson</strain>
    </source>
</reference>
<name>A0A4Z1SXE6_GIAMU</name>
<keyword evidence="2" id="KW-1185">Reference proteome</keyword>
<dbReference type="AlphaFoldDB" id="A0A4Z1SXE6"/>
<comment type="caution">
    <text evidence="1">The sequence shown here is derived from an EMBL/GenBank/DDBJ whole genome shotgun (WGS) entry which is preliminary data.</text>
</comment>
<evidence type="ECO:0000313" key="2">
    <source>
        <dbReference type="Proteomes" id="UP000315496"/>
    </source>
</evidence>